<dbReference type="Proteomes" id="UP000738349">
    <property type="component" value="Unassembled WGS sequence"/>
</dbReference>
<evidence type="ECO:0000313" key="1">
    <source>
        <dbReference type="EMBL" id="KAH7134127.1"/>
    </source>
</evidence>
<reference evidence="1" key="1">
    <citation type="journal article" date="2021" name="Nat. Commun.">
        <title>Genetic determinants of endophytism in the Arabidopsis root mycobiome.</title>
        <authorList>
            <person name="Mesny F."/>
            <person name="Miyauchi S."/>
            <person name="Thiergart T."/>
            <person name="Pickel B."/>
            <person name="Atanasova L."/>
            <person name="Karlsson M."/>
            <person name="Huettel B."/>
            <person name="Barry K.W."/>
            <person name="Haridas S."/>
            <person name="Chen C."/>
            <person name="Bauer D."/>
            <person name="Andreopoulos W."/>
            <person name="Pangilinan J."/>
            <person name="LaButti K."/>
            <person name="Riley R."/>
            <person name="Lipzen A."/>
            <person name="Clum A."/>
            <person name="Drula E."/>
            <person name="Henrissat B."/>
            <person name="Kohler A."/>
            <person name="Grigoriev I.V."/>
            <person name="Martin F.M."/>
            <person name="Hacquard S."/>
        </authorList>
    </citation>
    <scope>NUCLEOTIDE SEQUENCE</scope>
    <source>
        <strain evidence="1">MPI-CAGE-AT-0147</strain>
    </source>
</reference>
<gene>
    <name evidence="1" type="ORF">EDB81DRAFT_803231</name>
</gene>
<sequence length="87" mass="10226">MAKAFFLCPSLWRSRLAYHLAHLLDQFSTMSMLRVLAGTRPASTYVSFQCRKFVGVTHHCGRQDPSNVPTQSRLWLLYRRWRSIQCH</sequence>
<keyword evidence="2" id="KW-1185">Reference proteome</keyword>
<proteinExistence type="predicted"/>
<comment type="caution">
    <text evidence="1">The sequence shown here is derived from an EMBL/GenBank/DDBJ whole genome shotgun (WGS) entry which is preliminary data.</text>
</comment>
<protein>
    <submittedName>
        <fullName evidence="1">Uncharacterized protein</fullName>
    </submittedName>
</protein>
<accession>A0A9P9EBJ9</accession>
<evidence type="ECO:0000313" key="2">
    <source>
        <dbReference type="Proteomes" id="UP000738349"/>
    </source>
</evidence>
<name>A0A9P9EBJ9_9HYPO</name>
<feature type="non-terminal residue" evidence="1">
    <location>
        <position position="87"/>
    </location>
</feature>
<dbReference type="AlphaFoldDB" id="A0A9P9EBJ9"/>
<dbReference type="EMBL" id="JAGMUV010000014">
    <property type="protein sequence ID" value="KAH7134127.1"/>
    <property type="molecule type" value="Genomic_DNA"/>
</dbReference>
<organism evidence="1 2">
    <name type="scientific">Dactylonectria macrodidyma</name>
    <dbReference type="NCBI Taxonomy" id="307937"/>
    <lineage>
        <taxon>Eukaryota</taxon>
        <taxon>Fungi</taxon>
        <taxon>Dikarya</taxon>
        <taxon>Ascomycota</taxon>
        <taxon>Pezizomycotina</taxon>
        <taxon>Sordariomycetes</taxon>
        <taxon>Hypocreomycetidae</taxon>
        <taxon>Hypocreales</taxon>
        <taxon>Nectriaceae</taxon>
        <taxon>Dactylonectria</taxon>
    </lineage>
</organism>